<keyword evidence="4" id="KW-0234">DNA repair</keyword>
<organism evidence="6">
    <name type="scientific">Fagus sylvatica</name>
    <name type="common">Beechnut</name>
    <dbReference type="NCBI Taxonomy" id="28930"/>
    <lineage>
        <taxon>Eukaryota</taxon>
        <taxon>Viridiplantae</taxon>
        <taxon>Streptophyta</taxon>
        <taxon>Embryophyta</taxon>
        <taxon>Tracheophyta</taxon>
        <taxon>Spermatophyta</taxon>
        <taxon>Magnoliopsida</taxon>
        <taxon>eudicotyledons</taxon>
        <taxon>Gunneridae</taxon>
        <taxon>Pentapetalae</taxon>
        <taxon>rosids</taxon>
        <taxon>fabids</taxon>
        <taxon>Fagales</taxon>
        <taxon>Fagaceae</taxon>
        <taxon>Fagus</taxon>
    </lineage>
</organism>
<comment type="similarity">
    <text evidence="2">Belongs to the rad1 family.</text>
</comment>
<dbReference type="AlphaFoldDB" id="A0A2N9GAK0"/>
<dbReference type="Gene3D" id="3.70.10.10">
    <property type="match status" value="1"/>
</dbReference>
<keyword evidence="3" id="KW-0227">DNA damage</keyword>
<dbReference type="CDD" id="cd00577">
    <property type="entry name" value="PCNA"/>
    <property type="match status" value="1"/>
</dbReference>
<dbReference type="Pfam" id="PF02144">
    <property type="entry name" value="Rad1"/>
    <property type="match status" value="1"/>
</dbReference>
<reference evidence="6" key="1">
    <citation type="submission" date="2018-02" db="EMBL/GenBank/DDBJ databases">
        <authorList>
            <person name="Cohen D.B."/>
            <person name="Kent A.D."/>
        </authorList>
    </citation>
    <scope>NUCLEOTIDE SEQUENCE</scope>
</reference>
<gene>
    <name evidence="6" type="ORF">FSB_LOCUS24320</name>
</gene>
<dbReference type="GO" id="GO:0000077">
    <property type="term" value="P:DNA damage checkpoint signaling"/>
    <property type="evidence" value="ECO:0007669"/>
    <property type="project" value="InterPro"/>
</dbReference>
<evidence type="ECO:0000256" key="1">
    <source>
        <dbReference type="ARBA" id="ARBA00004123"/>
    </source>
</evidence>
<dbReference type="EMBL" id="OIVN01001668">
    <property type="protein sequence ID" value="SPC96438.1"/>
    <property type="molecule type" value="Genomic_DNA"/>
</dbReference>
<dbReference type="GO" id="GO:0006281">
    <property type="term" value="P:DNA repair"/>
    <property type="evidence" value="ECO:0007669"/>
    <property type="project" value="UniProtKB-KW"/>
</dbReference>
<evidence type="ECO:0000256" key="2">
    <source>
        <dbReference type="ARBA" id="ARBA00010991"/>
    </source>
</evidence>
<dbReference type="InterPro" id="IPR046938">
    <property type="entry name" value="DNA_clamp_sf"/>
</dbReference>
<evidence type="ECO:0000313" key="6">
    <source>
        <dbReference type="EMBL" id="SPC96438.1"/>
    </source>
</evidence>
<sequence length="326" mass="36575">MSSSAIEGEAPDLVCQLDNVQGIVDALTAVRWKRHQDAVVELSEHGVVLIVEESNCLQAKVYLQRELFIVYEYNAQGRPRFGVSLGLLVDCLNTFSIPGRSTAIEIRYPGPDMQLLLKSVDSLEACIYAEIRTRIPETISWDYNFEPAGTTPLSFTVKVNMHGFQQMSVPLIIQTVIFKPQSAALKEAIDDLEWPGSSIQIMLQPVPPSVTFKGEGHGDLQIDFMYYVNTDLLIAFSCDRQVSYRYKYKFLRATTSNIPSSVIRDNRGSKLTIGRGGMLKVQHLVSVARPSIPHPHIDSAGYQQPSRIAYIEFFVKPEEDEDTNNE</sequence>
<protein>
    <recommendedName>
        <fullName evidence="7">Cell cycle checkpoint protein RAD1</fullName>
    </recommendedName>
</protein>
<dbReference type="PRINTS" id="PR01245">
    <property type="entry name" value="RAD1REC1"/>
</dbReference>
<dbReference type="SUPFAM" id="SSF55979">
    <property type="entry name" value="DNA clamp"/>
    <property type="match status" value="1"/>
</dbReference>
<evidence type="ECO:0000256" key="3">
    <source>
        <dbReference type="ARBA" id="ARBA00022763"/>
    </source>
</evidence>
<dbReference type="PANTHER" id="PTHR10870">
    <property type="entry name" value="CELL CYCLE CHECKPOINT PROTEIN RAD1"/>
    <property type="match status" value="1"/>
</dbReference>
<dbReference type="GO" id="GO:0030896">
    <property type="term" value="C:checkpoint clamp complex"/>
    <property type="evidence" value="ECO:0007669"/>
    <property type="project" value="TreeGrafter"/>
</dbReference>
<proteinExistence type="inferred from homology"/>
<evidence type="ECO:0000256" key="5">
    <source>
        <dbReference type="ARBA" id="ARBA00023242"/>
    </source>
</evidence>
<comment type="subcellular location">
    <subcellularLocation>
        <location evidence="1">Nucleus</location>
    </subcellularLocation>
</comment>
<name>A0A2N9GAK0_FAGSY</name>
<evidence type="ECO:0000256" key="4">
    <source>
        <dbReference type="ARBA" id="ARBA00023204"/>
    </source>
</evidence>
<keyword evidence="5" id="KW-0539">Nucleus</keyword>
<accession>A0A2N9GAK0</accession>
<dbReference type="InterPro" id="IPR003021">
    <property type="entry name" value="Rad1_Rec1_Rad17"/>
</dbReference>
<dbReference type="PANTHER" id="PTHR10870:SF0">
    <property type="entry name" value="CELL CYCLE CHECKPOINT PROTEIN RAD1"/>
    <property type="match status" value="1"/>
</dbReference>
<evidence type="ECO:0008006" key="7">
    <source>
        <dbReference type="Google" id="ProtNLM"/>
    </source>
</evidence>